<feature type="binding site" evidence="9">
    <location>
        <begin position="224"/>
        <end position="231"/>
    </location>
    <ligand>
        <name>NAD(+)</name>
        <dbReference type="ChEBI" id="CHEBI:57540"/>
    </ligand>
</feature>
<dbReference type="SUPFAM" id="SSF51905">
    <property type="entry name" value="FAD/NAD(P)-binding domain"/>
    <property type="match status" value="1"/>
</dbReference>
<evidence type="ECO:0000256" key="1">
    <source>
        <dbReference type="ARBA" id="ARBA00007532"/>
    </source>
</evidence>
<dbReference type="GeneID" id="78128179"/>
<dbReference type="AlphaFoldDB" id="A0A5N6RYQ3"/>
<dbReference type="Proteomes" id="UP000325415">
    <property type="component" value="Unassembled WGS sequence"/>
</dbReference>
<evidence type="ECO:0000256" key="5">
    <source>
        <dbReference type="ARBA" id="ARBA00023027"/>
    </source>
</evidence>
<dbReference type="InterPro" id="IPR036188">
    <property type="entry name" value="FAD/NAD-bd_sf"/>
</dbReference>
<accession>A0A5N6RYQ3</accession>
<evidence type="ECO:0000256" key="6">
    <source>
        <dbReference type="ARBA" id="ARBA00023157"/>
    </source>
</evidence>
<feature type="binding site" evidence="9">
    <location>
        <position position="77"/>
    </location>
    <ligand>
        <name>FAD</name>
        <dbReference type="ChEBI" id="CHEBI:57692"/>
    </ligand>
</feature>
<evidence type="ECO:0000256" key="9">
    <source>
        <dbReference type="PIRSR" id="PIRSR000350-3"/>
    </source>
</evidence>
<evidence type="ECO:0000313" key="15">
    <source>
        <dbReference type="Proteomes" id="UP000325415"/>
    </source>
</evidence>
<feature type="binding site" evidence="9">
    <location>
        <position position="358"/>
    </location>
    <ligand>
        <name>FAD</name>
        <dbReference type="ChEBI" id="CHEBI:57692"/>
    </ligand>
</feature>
<feature type="domain" description="Pyridine nucleotide-disulphide oxidoreductase dimerisation" evidence="12">
    <location>
        <begin position="393"/>
        <end position="507"/>
    </location>
</feature>
<dbReference type="PRINTS" id="PR00368">
    <property type="entry name" value="FADPNR"/>
</dbReference>
<dbReference type="InterPro" id="IPR023753">
    <property type="entry name" value="FAD/NAD-binding_dom"/>
</dbReference>
<evidence type="ECO:0000259" key="13">
    <source>
        <dbReference type="Pfam" id="PF07992"/>
    </source>
</evidence>
<evidence type="ECO:0000256" key="10">
    <source>
        <dbReference type="PIRSR" id="PIRSR000350-4"/>
    </source>
</evidence>
<organism evidence="14 15">
    <name type="scientific">Bifidobacterium tibiigranuli</name>
    <dbReference type="NCBI Taxonomy" id="2172043"/>
    <lineage>
        <taxon>Bacteria</taxon>
        <taxon>Bacillati</taxon>
        <taxon>Actinomycetota</taxon>
        <taxon>Actinomycetes</taxon>
        <taxon>Bifidobacteriales</taxon>
        <taxon>Bifidobacteriaceae</taxon>
        <taxon>Bifidobacterium</taxon>
    </lineage>
</organism>
<dbReference type="InterPro" id="IPR004099">
    <property type="entry name" value="Pyr_nucl-diS_OxRdtase_dimer"/>
</dbReference>
<protein>
    <submittedName>
        <fullName evidence="14">FAD-dependent oxidoreductase</fullName>
    </submittedName>
</protein>
<dbReference type="GO" id="GO:0004148">
    <property type="term" value="F:dihydrolipoyl dehydrogenase (NADH) activity"/>
    <property type="evidence" value="ECO:0007669"/>
    <property type="project" value="TreeGrafter"/>
</dbReference>
<proteinExistence type="inferred from homology"/>
<evidence type="ECO:0000313" key="14">
    <source>
        <dbReference type="EMBL" id="KAE8126412.1"/>
    </source>
</evidence>
<dbReference type="PANTHER" id="PTHR22912:SF217">
    <property type="entry name" value="DIHYDROLIPOYL DEHYDROGENASE"/>
    <property type="match status" value="1"/>
</dbReference>
<evidence type="ECO:0000256" key="7">
    <source>
        <dbReference type="ARBA" id="ARBA00023284"/>
    </source>
</evidence>
<dbReference type="Gene3D" id="3.30.390.30">
    <property type="match status" value="1"/>
</dbReference>
<feature type="active site" description="Proton acceptor" evidence="8">
    <location>
        <position position="497"/>
    </location>
</feature>
<name>A0A5N6RYQ3_9BIFI</name>
<evidence type="ECO:0000259" key="12">
    <source>
        <dbReference type="Pfam" id="PF02852"/>
    </source>
</evidence>
<evidence type="ECO:0000256" key="8">
    <source>
        <dbReference type="PIRSR" id="PIRSR000350-2"/>
    </source>
</evidence>
<gene>
    <name evidence="14" type="ORF">DDE84_10870</name>
</gene>
<dbReference type="PANTHER" id="PTHR22912">
    <property type="entry name" value="DISULFIDE OXIDOREDUCTASE"/>
    <property type="match status" value="1"/>
</dbReference>
<comment type="cofactor">
    <cofactor evidence="9">
        <name>FAD</name>
        <dbReference type="ChEBI" id="CHEBI:57692"/>
    </cofactor>
    <text evidence="9">Binds 1 FAD per subunit.</text>
</comment>
<feature type="domain" description="FAD/NAD(P)-binding" evidence="13">
    <location>
        <begin position="31"/>
        <end position="373"/>
    </location>
</feature>
<keyword evidence="2 11" id="KW-0285">Flavoprotein</keyword>
<dbReference type="InterPro" id="IPR012999">
    <property type="entry name" value="Pyr_OxRdtase_I_AS"/>
</dbReference>
<feature type="disulfide bond" description="Redox-active" evidence="10">
    <location>
        <begin position="68"/>
        <end position="73"/>
    </location>
</feature>
<dbReference type="InterPro" id="IPR001100">
    <property type="entry name" value="Pyr_nuc-diS_OxRdtase"/>
</dbReference>
<evidence type="ECO:0000256" key="2">
    <source>
        <dbReference type="ARBA" id="ARBA00022630"/>
    </source>
</evidence>
<dbReference type="Pfam" id="PF02852">
    <property type="entry name" value="Pyr_redox_dim"/>
    <property type="match status" value="1"/>
</dbReference>
<sequence length="519" mass="54223">MTENTINTNTGSSNDVTNDTGTGINATLQVDIAIIGAGPGGYATALRAAQLGKSVILIERDETLGGTCLNRGCIPSKALITASRTMDTIHQAHEVGIDATINSVDFGTLLAYKNRMVDTMTSGLAGLLAHRGVTVLRGDAAITDAPGRIIQVTPSEPETQVRRFVRAGVGEDIGQSVNVQAANIVLATGSRPKTLPQHDFSGALIDSTHALSLIRVPASAVIIGSGAIAVEFASLWNAGGCAVTLLIRKDRVLSAWNRRTGLTLTRELKRRGINIVTHSAVTSVDVGVNLGATVHYTQEGHDGESTAFGEVAMAAIGREPNTQAAWLEGSHIELTDAGFVHTDELGRTGVPGIWAAGDITEGDALANRAFEQGIVIAESIAGLNPKPVNDDTVARVVFSSPEAASVGCTLNQASSRDDLANVEETVFPMMSNARMLMSGSSGSMSLISGEHATEPGRRVVLGAHIVAPNASDLIAEAEQLVGNRVPLSDAARLIHPHPTFSETFGEALLKADGRPLHTR</sequence>
<dbReference type="PROSITE" id="PS00076">
    <property type="entry name" value="PYRIDINE_REDOX_1"/>
    <property type="match status" value="1"/>
</dbReference>
<feature type="binding site" evidence="9">
    <location>
        <begin position="188"/>
        <end position="190"/>
    </location>
    <ligand>
        <name>FAD</name>
        <dbReference type="ChEBI" id="CHEBI:57692"/>
    </ligand>
</feature>
<dbReference type="Pfam" id="PF07992">
    <property type="entry name" value="Pyr_redox_2"/>
    <property type="match status" value="1"/>
</dbReference>
<dbReference type="InterPro" id="IPR016156">
    <property type="entry name" value="FAD/NAD-linked_Rdtase_dimer_sf"/>
</dbReference>
<keyword evidence="6" id="KW-1015">Disulfide bond</keyword>
<dbReference type="PIRSF" id="PIRSF000350">
    <property type="entry name" value="Mercury_reductase_MerA"/>
    <property type="match status" value="1"/>
</dbReference>
<dbReference type="EMBL" id="QDAG01000013">
    <property type="protein sequence ID" value="KAE8126412.1"/>
    <property type="molecule type" value="Genomic_DNA"/>
</dbReference>
<comment type="similarity">
    <text evidence="1 11">Belongs to the class-I pyridine nucleotide-disulfide oxidoreductase family.</text>
</comment>
<dbReference type="GO" id="GO:0050660">
    <property type="term" value="F:flavin adenine dinucleotide binding"/>
    <property type="evidence" value="ECO:0007669"/>
    <property type="project" value="TreeGrafter"/>
</dbReference>
<dbReference type="GO" id="GO:0006103">
    <property type="term" value="P:2-oxoglutarate metabolic process"/>
    <property type="evidence" value="ECO:0007669"/>
    <property type="project" value="TreeGrafter"/>
</dbReference>
<dbReference type="PRINTS" id="PR00411">
    <property type="entry name" value="PNDRDTASEI"/>
</dbReference>
<dbReference type="SUPFAM" id="SSF55424">
    <property type="entry name" value="FAD/NAD-linked reductases, dimerisation (C-terminal) domain"/>
    <property type="match status" value="1"/>
</dbReference>
<evidence type="ECO:0000256" key="3">
    <source>
        <dbReference type="ARBA" id="ARBA00022827"/>
    </source>
</evidence>
<feature type="binding site" evidence="9">
    <location>
        <position position="317"/>
    </location>
    <ligand>
        <name>NAD(+)</name>
        <dbReference type="ChEBI" id="CHEBI:57540"/>
    </ligand>
</feature>
<keyword evidence="15" id="KW-1185">Reference proteome</keyword>
<evidence type="ECO:0000256" key="11">
    <source>
        <dbReference type="RuleBase" id="RU003691"/>
    </source>
</evidence>
<reference evidence="14 15" key="1">
    <citation type="submission" date="2018-04" db="EMBL/GenBank/DDBJ databases">
        <authorList>
            <person name="Eckel V.P."/>
            <person name="Vogel R.F."/>
        </authorList>
    </citation>
    <scope>NUCLEOTIDE SEQUENCE [LARGE SCALE GENOMIC DNA]</scope>
    <source>
        <strain evidence="15">TMW 2.1764</strain>
    </source>
</reference>
<dbReference type="OrthoDB" id="4678789at2"/>
<keyword evidence="7 11" id="KW-0676">Redox-active center</keyword>
<dbReference type="RefSeq" id="WP_152581727.1">
    <property type="nucleotide sequence ID" value="NZ_QDAG01000013.1"/>
</dbReference>
<comment type="caution">
    <text evidence="14">The sequence shown here is derived from an EMBL/GenBank/DDBJ whole genome shotgun (WGS) entry which is preliminary data.</text>
</comment>
<keyword evidence="3 9" id="KW-0274">FAD</keyword>
<keyword evidence="4 11" id="KW-0560">Oxidoreductase</keyword>
<keyword evidence="9" id="KW-0547">Nucleotide-binding</keyword>
<keyword evidence="5 9" id="KW-0520">NAD</keyword>
<dbReference type="Gene3D" id="3.50.50.60">
    <property type="entry name" value="FAD/NAD(P)-binding domain"/>
    <property type="match status" value="2"/>
</dbReference>
<dbReference type="InterPro" id="IPR050151">
    <property type="entry name" value="Class-I_Pyr_Nuc-Dis_Oxidored"/>
</dbReference>
<evidence type="ECO:0000256" key="4">
    <source>
        <dbReference type="ARBA" id="ARBA00023002"/>
    </source>
</evidence>